<evidence type="ECO:0000259" key="1">
    <source>
        <dbReference type="Pfam" id="PF19569"/>
    </source>
</evidence>
<evidence type="ECO:0000313" key="2">
    <source>
        <dbReference type="EMBL" id="HIZ91103.1"/>
    </source>
</evidence>
<dbReference type="InterPro" id="IPR045736">
    <property type="entry name" value="START_2"/>
</dbReference>
<dbReference type="Pfam" id="PF19569">
    <property type="entry name" value="START_2"/>
    <property type="match status" value="1"/>
</dbReference>
<protein>
    <recommendedName>
        <fullName evidence="1">START-like domain-containing protein</fullName>
    </recommendedName>
</protein>
<reference evidence="2" key="1">
    <citation type="journal article" date="2021" name="PeerJ">
        <title>Extensive microbial diversity within the chicken gut microbiome revealed by metagenomics and culture.</title>
        <authorList>
            <person name="Gilroy R."/>
            <person name="Ravi A."/>
            <person name="Getino M."/>
            <person name="Pursley I."/>
            <person name="Horton D.L."/>
            <person name="Alikhan N.F."/>
            <person name="Baker D."/>
            <person name="Gharbi K."/>
            <person name="Hall N."/>
            <person name="Watson M."/>
            <person name="Adriaenssens E.M."/>
            <person name="Foster-Nyarko E."/>
            <person name="Jarju S."/>
            <person name="Secka A."/>
            <person name="Antonio M."/>
            <person name="Oren A."/>
            <person name="Chaudhuri R.R."/>
            <person name="La Ragione R."/>
            <person name="Hildebrand F."/>
            <person name="Pallen M.J."/>
        </authorList>
    </citation>
    <scope>NUCLEOTIDE SEQUENCE</scope>
    <source>
        <strain evidence="2">CHK118-2852</strain>
    </source>
</reference>
<proteinExistence type="predicted"/>
<comment type="caution">
    <text evidence="2">The sequence shown here is derived from an EMBL/GenBank/DDBJ whole genome shotgun (WGS) entry which is preliminary data.</text>
</comment>
<evidence type="ECO:0000313" key="3">
    <source>
        <dbReference type="Proteomes" id="UP000824108"/>
    </source>
</evidence>
<feature type="domain" description="START-like" evidence="1">
    <location>
        <begin position="2"/>
        <end position="127"/>
    </location>
</feature>
<dbReference type="SUPFAM" id="SSF55961">
    <property type="entry name" value="Bet v1-like"/>
    <property type="match status" value="1"/>
</dbReference>
<gene>
    <name evidence="2" type="ORF">H9807_03120</name>
</gene>
<sequence>MEKQKIHLQYPLNATSKTILWNAISTPSGLEGWFADSVQSDDKTVTFYWGKTESRSAEIVAMRAYSFIRFRWTDLKGSRDYFEFKMSNSELTNDFTLEIIDFAAENEVDDARELWNSQVETLRRVCGF</sequence>
<dbReference type="EMBL" id="DXAV01000025">
    <property type="protein sequence ID" value="HIZ91103.1"/>
    <property type="molecule type" value="Genomic_DNA"/>
</dbReference>
<dbReference type="Gene3D" id="3.30.530.20">
    <property type="match status" value="1"/>
</dbReference>
<organism evidence="2 3">
    <name type="scientific">Candidatus Bacteroides merdavium</name>
    <dbReference type="NCBI Taxonomy" id="2838472"/>
    <lineage>
        <taxon>Bacteria</taxon>
        <taxon>Pseudomonadati</taxon>
        <taxon>Bacteroidota</taxon>
        <taxon>Bacteroidia</taxon>
        <taxon>Bacteroidales</taxon>
        <taxon>Bacteroidaceae</taxon>
        <taxon>Bacteroides</taxon>
    </lineage>
</organism>
<reference evidence="2" key="2">
    <citation type="submission" date="2021-04" db="EMBL/GenBank/DDBJ databases">
        <authorList>
            <person name="Gilroy R."/>
        </authorList>
    </citation>
    <scope>NUCLEOTIDE SEQUENCE</scope>
    <source>
        <strain evidence="2">CHK118-2852</strain>
    </source>
</reference>
<dbReference type="InterPro" id="IPR023393">
    <property type="entry name" value="START-like_dom_sf"/>
</dbReference>
<dbReference type="Proteomes" id="UP000824108">
    <property type="component" value="Unassembled WGS sequence"/>
</dbReference>
<dbReference type="AlphaFoldDB" id="A0A9D2KEI0"/>
<name>A0A9D2KEI0_9BACE</name>
<accession>A0A9D2KEI0</accession>